<evidence type="ECO:0000256" key="1">
    <source>
        <dbReference type="SAM" id="MobiDB-lite"/>
    </source>
</evidence>
<organism evidence="3 4">
    <name type="scientific">Streptomyces cellulosae</name>
    <dbReference type="NCBI Taxonomy" id="1968"/>
    <lineage>
        <taxon>Bacteria</taxon>
        <taxon>Bacillati</taxon>
        <taxon>Actinomycetota</taxon>
        <taxon>Actinomycetes</taxon>
        <taxon>Kitasatosporales</taxon>
        <taxon>Streptomycetaceae</taxon>
        <taxon>Streptomyces</taxon>
    </lineage>
</organism>
<feature type="chain" id="PRO_5046913804" evidence="2">
    <location>
        <begin position="31"/>
        <end position="461"/>
    </location>
</feature>
<evidence type="ECO:0000313" key="3">
    <source>
        <dbReference type="EMBL" id="MFI5673688.1"/>
    </source>
</evidence>
<dbReference type="RefSeq" id="WP_398654676.1">
    <property type="nucleotide sequence ID" value="NZ_JBITDC010000001.1"/>
</dbReference>
<dbReference type="PANTHER" id="PTHR43649">
    <property type="entry name" value="ARABINOSE-BINDING PROTEIN-RELATED"/>
    <property type="match status" value="1"/>
</dbReference>
<dbReference type="SUPFAM" id="SSF53850">
    <property type="entry name" value="Periplasmic binding protein-like II"/>
    <property type="match status" value="1"/>
</dbReference>
<evidence type="ECO:0000313" key="4">
    <source>
        <dbReference type="Proteomes" id="UP001612415"/>
    </source>
</evidence>
<name>A0ABW7XUC6_STRCE</name>
<keyword evidence="4" id="KW-1185">Reference proteome</keyword>
<dbReference type="EMBL" id="JBITDC010000001">
    <property type="protein sequence ID" value="MFI5673688.1"/>
    <property type="molecule type" value="Genomic_DNA"/>
</dbReference>
<feature type="region of interest" description="Disordered" evidence="1">
    <location>
        <begin position="33"/>
        <end position="54"/>
    </location>
</feature>
<feature type="signal peptide" evidence="2">
    <location>
        <begin position="1"/>
        <end position="30"/>
    </location>
</feature>
<reference evidence="3 4" key="1">
    <citation type="submission" date="2024-10" db="EMBL/GenBank/DDBJ databases">
        <title>The Natural Products Discovery Center: Release of the First 8490 Sequenced Strains for Exploring Actinobacteria Biosynthetic Diversity.</title>
        <authorList>
            <person name="Kalkreuter E."/>
            <person name="Kautsar S.A."/>
            <person name="Yang D."/>
            <person name="Bader C.D."/>
            <person name="Teijaro C.N."/>
            <person name="Fluegel L."/>
            <person name="Davis C.M."/>
            <person name="Simpson J.R."/>
            <person name="Lauterbach L."/>
            <person name="Steele A.D."/>
            <person name="Gui C."/>
            <person name="Meng S."/>
            <person name="Li G."/>
            <person name="Viehrig K."/>
            <person name="Ye F."/>
            <person name="Su P."/>
            <person name="Kiefer A.F."/>
            <person name="Nichols A."/>
            <person name="Cepeda A.J."/>
            <person name="Yan W."/>
            <person name="Fan B."/>
            <person name="Jiang Y."/>
            <person name="Adhikari A."/>
            <person name="Zheng C.-J."/>
            <person name="Schuster L."/>
            <person name="Cowan T.M."/>
            <person name="Smanski M.J."/>
            <person name="Chevrette M.G."/>
            <person name="De Carvalho L.P.S."/>
            <person name="Shen B."/>
        </authorList>
    </citation>
    <scope>NUCLEOTIDE SEQUENCE [LARGE SCALE GENOMIC DNA]</scope>
    <source>
        <strain evidence="3 4">NPDC051599</strain>
    </source>
</reference>
<comment type="caution">
    <text evidence="3">The sequence shown here is derived from an EMBL/GenBank/DDBJ whole genome shotgun (WGS) entry which is preliminary data.</text>
</comment>
<evidence type="ECO:0000256" key="2">
    <source>
        <dbReference type="SAM" id="SignalP"/>
    </source>
</evidence>
<dbReference type="InterPro" id="IPR006059">
    <property type="entry name" value="SBP"/>
</dbReference>
<protein>
    <submittedName>
        <fullName evidence="3">Extracellular solute-binding protein</fullName>
    </submittedName>
</protein>
<gene>
    <name evidence="3" type="ORF">ACIA8P_03330</name>
</gene>
<dbReference type="Pfam" id="PF01547">
    <property type="entry name" value="SBP_bac_1"/>
    <property type="match status" value="1"/>
</dbReference>
<keyword evidence="2" id="KW-0732">Signal</keyword>
<proteinExistence type="predicted"/>
<sequence>MSDRTRPAGPRHLATAVLAVACLAAAAACAPGPSGGSPKSAAKSNASPVSTDPATAGKVTLTEWDQNTDTGTNASTAALNKAFMEKYPNVTIKRVSRSFSDLKTTLKLALSSDSPPDVVQANQGYPDMGAFVKAGLLQPVDRYAKAYGWNTAFPSQLLDLNKFSPDGKTWKTGSLYGVSQTGEIVGVFYNRAKLKSLGLTAPSTLAQFETALAKAKSSGLLPISYGDSDKSPGIHIFGVVQAATGGKDEVRKLVFDDGGAKWTDAGTVKAGQTLRDWATKGYLSPGFNGQSGDQAAAAFAQGKSLFLVDGTWQAATLAPKMGKNAGFTALSPSAGASPLTQGGEGLAWAVTSKSEHPDVAAAYINFLVDQNGMRASADNGNLPALPPADYKPAAGTVQADVLDQWKAVSQKDGLLPYLDYTTPTFYDTLTAAIQELTAGQLTPQKFGETLQSDYSSFQQSK</sequence>
<dbReference type="PANTHER" id="PTHR43649:SF12">
    <property type="entry name" value="DIACETYLCHITOBIOSE BINDING PROTEIN DASA"/>
    <property type="match status" value="1"/>
</dbReference>
<dbReference type="Proteomes" id="UP001612415">
    <property type="component" value="Unassembled WGS sequence"/>
</dbReference>
<accession>A0ABW7XUC6</accession>
<dbReference type="Gene3D" id="3.40.190.10">
    <property type="entry name" value="Periplasmic binding protein-like II"/>
    <property type="match status" value="2"/>
</dbReference>
<feature type="compositionally biased region" description="Low complexity" evidence="1">
    <location>
        <begin position="33"/>
        <end position="50"/>
    </location>
</feature>
<dbReference type="InterPro" id="IPR050490">
    <property type="entry name" value="Bact_solute-bd_prot1"/>
</dbReference>
<dbReference type="PROSITE" id="PS51257">
    <property type="entry name" value="PROKAR_LIPOPROTEIN"/>
    <property type="match status" value="1"/>
</dbReference>